<keyword evidence="2" id="KW-1185">Reference proteome</keyword>
<evidence type="ECO:0000313" key="2">
    <source>
        <dbReference type="Proteomes" id="UP000784294"/>
    </source>
</evidence>
<dbReference type="Proteomes" id="UP000784294">
    <property type="component" value="Unassembled WGS sequence"/>
</dbReference>
<organism evidence="1 2">
    <name type="scientific">Protopolystoma xenopodis</name>
    <dbReference type="NCBI Taxonomy" id="117903"/>
    <lineage>
        <taxon>Eukaryota</taxon>
        <taxon>Metazoa</taxon>
        <taxon>Spiralia</taxon>
        <taxon>Lophotrochozoa</taxon>
        <taxon>Platyhelminthes</taxon>
        <taxon>Monogenea</taxon>
        <taxon>Polyopisthocotylea</taxon>
        <taxon>Polystomatidea</taxon>
        <taxon>Polystomatidae</taxon>
        <taxon>Protopolystoma</taxon>
    </lineage>
</organism>
<sequence length="135" mass="15002">MADSPTWLPSGSLNLDQLDRPSGLLHLWFLLVHGLADVVWSCPDQRMALDLLFELILTPIQAFNERPVGEMPSDLSIGLCNSLPMFDRVRYAMPNSAAYSWTTTSTSECPVPVGPTFVIFLTNHILLPKLQVCCI</sequence>
<dbReference type="EMBL" id="CAAALY010061016">
    <property type="protein sequence ID" value="VEL23261.1"/>
    <property type="molecule type" value="Genomic_DNA"/>
</dbReference>
<protein>
    <submittedName>
        <fullName evidence="1">Uncharacterized protein</fullName>
    </submittedName>
</protein>
<proteinExistence type="predicted"/>
<accession>A0A3S5A992</accession>
<name>A0A3S5A992_9PLAT</name>
<comment type="caution">
    <text evidence="1">The sequence shown here is derived from an EMBL/GenBank/DDBJ whole genome shotgun (WGS) entry which is preliminary data.</text>
</comment>
<dbReference type="AlphaFoldDB" id="A0A3S5A992"/>
<reference evidence="1" key="1">
    <citation type="submission" date="2018-11" db="EMBL/GenBank/DDBJ databases">
        <authorList>
            <consortium name="Pathogen Informatics"/>
        </authorList>
    </citation>
    <scope>NUCLEOTIDE SEQUENCE</scope>
</reference>
<evidence type="ECO:0000313" key="1">
    <source>
        <dbReference type="EMBL" id="VEL23261.1"/>
    </source>
</evidence>
<gene>
    <name evidence="1" type="ORF">PXEA_LOCUS16701</name>
</gene>